<dbReference type="RefSeq" id="WP_095744026.1">
    <property type="nucleotide sequence ID" value="NZ_CP023284.1"/>
</dbReference>
<name>A0A250DFP3_9BURK</name>
<dbReference type="Proteomes" id="UP000217154">
    <property type="component" value="Chromosome"/>
</dbReference>
<dbReference type="EMBL" id="CP023284">
    <property type="protein sequence ID" value="ATA53150.1"/>
    <property type="molecule type" value="Genomic_DNA"/>
</dbReference>
<proteinExistence type="predicted"/>
<gene>
    <name evidence="1" type="ORF">CKY39_07950</name>
</gene>
<protein>
    <submittedName>
        <fullName evidence="1">Uncharacterized protein</fullName>
    </submittedName>
</protein>
<organism evidence="1 2">
    <name type="scientific">Variovorax boronicumulans</name>
    <dbReference type="NCBI Taxonomy" id="436515"/>
    <lineage>
        <taxon>Bacteria</taxon>
        <taxon>Pseudomonadati</taxon>
        <taxon>Pseudomonadota</taxon>
        <taxon>Betaproteobacteria</taxon>
        <taxon>Burkholderiales</taxon>
        <taxon>Comamonadaceae</taxon>
        <taxon>Variovorax</taxon>
    </lineage>
</organism>
<dbReference type="KEGG" id="vbo:CKY39_07950"/>
<accession>A0A250DFP3</accession>
<evidence type="ECO:0000313" key="1">
    <source>
        <dbReference type="EMBL" id="ATA53150.1"/>
    </source>
</evidence>
<sequence length="97" mass="10713">MSIEVTFSSGLVIRQSALVARGVTRTQLLEALESARPMAEDGELLSFGPCFGQEACDEFVRRLEALGLVYVDDFFDLTLSHPDWLKFSAQYDGSSFG</sequence>
<reference evidence="1 2" key="1">
    <citation type="submission" date="2017-09" db="EMBL/GenBank/DDBJ databases">
        <title>The diverse metabolic capabilities of V. boronicumulans make it an excellent choice for continued studies on novel biodegradation.</title>
        <authorList>
            <person name="Sun S."/>
        </authorList>
    </citation>
    <scope>NUCLEOTIDE SEQUENCE [LARGE SCALE GENOMIC DNA]</scope>
    <source>
        <strain evidence="1 2">J1</strain>
    </source>
</reference>
<evidence type="ECO:0000313" key="2">
    <source>
        <dbReference type="Proteomes" id="UP000217154"/>
    </source>
</evidence>
<dbReference type="AlphaFoldDB" id="A0A250DFP3"/>